<name>M6CUK1_9LEPT</name>
<dbReference type="SUPFAM" id="SSF109709">
    <property type="entry name" value="KorB DNA-binding domain-like"/>
    <property type="match status" value="1"/>
</dbReference>
<dbReference type="RefSeq" id="WP_020773237.1">
    <property type="nucleotide sequence ID" value="NZ_ANIK01000035.1"/>
</dbReference>
<feature type="domain" description="ParB-like N-terminal" evidence="3">
    <location>
        <begin position="50"/>
        <end position="141"/>
    </location>
</feature>
<protein>
    <submittedName>
        <fullName evidence="4">ParB-like protein</fullName>
    </submittedName>
</protein>
<feature type="coiled-coil region" evidence="2">
    <location>
        <begin position="268"/>
        <end position="302"/>
    </location>
</feature>
<dbReference type="SUPFAM" id="SSF110849">
    <property type="entry name" value="ParB/Sulfiredoxin"/>
    <property type="match status" value="1"/>
</dbReference>
<dbReference type="InterPro" id="IPR036086">
    <property type="entry name" value="ParB/Sulfiredoxin_sf"/>
</dbReference>
<sequence length="318" mass="36197">MAKNRIFDLSNSVANTTSARDGESSSKPRKSNVYLNQLYDASNQPEGELTKVKIDLIDVSGNPRKQFTQESIKGLARNIKSMGLLQPIVVRKKGKSFELVAGERRIRAAKLNGDIFIDAIVKNVDQIDPLFIPEYRLVENLQREDLKDIETALSLAEIRERNNYSISDLVAKFGKSESWVKQKLAHAAIIDKLISGKNVQSIETLSEIPTSIILSIKPQLEKNPNEALSWLLPQLKEGIIPKRAEFKEYAIKNKVSTNKEPQKFNTEIEKLEDRIIRAKEKIKTIENRIKVYHKQIKALQNNETATGYNKFLKKQKVE</sequence>
<dbReference type="GO" id="GO:0007059">
    <property type="term" value="P:chromosome segregation"/>
    <property type="evidence" value="ECO:0007669"/>
    <property type="project" value="TreeGrafter"/>
</dbReference>
<dbReference type="PANTHER" id="PTHR33375">
    <property type="entry name" value="CHROMOSOME-PARTITIONING PROTEIN PARB-RELATED"/>
    <property type="match status" value="1"/>
</dbReference>
<evidence type="ECO:0000259" key="3">
    <source>
        <dbReference type="SMART" id="SM00470"/>
    </source>
</evidence>
<dbReference type="PATRIC" id="fig|1218565.3.peg.1852"/>
<proteinExistence type="inferred from homology"/>
<dbReference type="PANTHER" id="PTHR33375:SF1">
    <property type="entry name" value="CHROMOSOME-PARTITIONING PROTEIN PARB-RELATED"/>
    <property type="match status" value="1"/>
</dbReference>
<comment type="caution">
    <text evidence="4">The sequence shown here is derived from an EMBL/GenBank/DDBJ whole genome shotgun (WGS) entry which is preliminary data.</text>
</comment>
<evidence type="ECO:0000313" key="5">
    <source>
        <dbReference type="Proteomes" id="UP000011988"/>
    </source>
</evidence>
<dbReference type="GO" id="GO:0045881">
    <property type="term" value="P:positive regulation of sporulation resulting in formation of a cellular spore"/>
    <property type="evidence" value="ECO:0007669"/>
    <property type="project" value="TreeGrafter"/>
</dbReference>
<keyword evidence="2" id="KW-0175">Coiled coil</keyword>
<dbReference type="Gene3D" id="1.10.10.2830">
    <property type="match status" value="1"/>
</dbReference>
<dbReference type="InterPro" id="IPR003115">
    <property type="entry name" value="ParB_N"/>
</dbReference>
<accession>M6CUK1</accession>
<gene>
    <name evidence="4" type="ORF">LEP1GSC194_3508</name>
</gene>
<reference evidence="4 5" key="1">
    <citation type="submission" date="2013-01" db="EMBL/GenBank/DDBJ databases">
        <authorList>
            <person name="Harkins D.M."/>
            <person name="Durkin A.S."/>
            <person name="Brinkac L.M."/>
            <person name="Haft D.H."/>
            <person name="Selengut J.D."/>
            <person name="Sanka R."/>
            <person name="DePew J."/>
            <person name="Purushe J."/>
            <person name="Galloway R.L."/>
            <person name="Vinetz J.M."/>
            <person name="Sutton G.G."/>
            <person name="Nierman W.C."/>
            <person name="Fouts D.E."/>
        </authorList>
    </citation>
    <scope>NUCLEOTIDE SEQUENCE [LARGE SCALE GENOMIC DNA]</scope>
    <source>
        <strain evidence="4 5">79601</strain>
    </source>
</reference>
<dbReference type="SMART" id="SM00470">
    <property type="entry name" value="ParB"/>
    <property type="match status" value="1"/>
</dbReference>
<dbReference type="GO" id="GO:0005694">
    <property type="term" value="C:chromosome"/>
    <property type="evidence" value="ECO:0007669"/>
    <property type="project" value="TreeGrafter"/>
</dbReference>
<dbReference type="GO" id="GO:0003677">
    <property type="term" value="F:DNA binding"/>
    <property type="evidence" value="ECO:0007669"/>
    <property type="project" value="InterPro"/>
</dbReference>
<dbReference type="NCBIfam" id="TIGR00180">
    <property type="entry name" value="parB_part"/>
    <property type="match status" value="1"/>
</dbReference>
<dbReference type="EMBL" id="ANIK01000035">
    <property type="protein sequence ID" value="EMJ95394.1"/>
    <property type="molecule type" value="Genomic_DNA"/>
</dbReference>
<evidence type="ECO:0000256" key="2">
    <source>
        <dbReference type="SAM" id="Coils"/>
    </source>
</evidence>
<dbReference type="InterPro" id="IPR004437">
    <property type="entry name" value="ParB/RepB/Spo0J"/>
</dbReference>
<dbReference type="OrthoDB" id="9802051at2"/>
<evidence type="ECO:0000313" key="4">
    <source>
        <dbReference type="EMBL" id="EMJ95394.1"/>
    </source>
</evidence>
<dbReference type="InterPro" id="IPR050336">
    <property type="entry name" value="Chromosome_partition/occlusion"/>
</dbReference>
<dbReference type="Gene3D" id="3.90.1530.30">
    <property type="match status" value="1"/>
</dbReference>
<evidence type="ECO:0000256" key="1">
    <source>
        <dbReference type="ARBA" id="ARBA00006295"/>
    </source>
</evidence>
<comment type="similarity">
    <text evidence="1">Belongs to the ParB family.</text>
</comment>
<dbReference type="AlphaFoldDB" id="M6CUK1"/>
<dbReference type="Proteomes" id="UP000011988">
    <property type="component" value="Unassembled WGS sequence"/>
</dbReference>
<organism evidence="4 5">
    <name type="scientific">Leptospira alstonii serovar Sichuan str. 79601</name>
    <dbReference type="NCBI Taxonomy" id="1218565"/>
    <lineage>
        <taxon>Bacteria</taxon>
        <taxon>Pseudomonadati</taxon>
        <taxon>Spirochaetota</taxon>
        <taxon>Spirochaetia</taxon>
        <taxon>Leptospirales</taxon>
        <taxon>Leptospiraceae</taxon>
        <taxon>Leptospira</taxon>
    </lineage>
</organism>
<dbReference type="Pfam" id="PF02195">
    <property type="entry name" value="ParB_N"/>
    <property type="match status" value="1"/>
</dbReference>